<dbReference type="EnsemblPlants" id="Solyc08g062270.2.1">
    <property type="protein sequence ID" value="Solyc08g062270.2.1.1"/>
    <property type="gene ID" value="Solyc08g062270.2"/>
</dbReference>
<keyword evidence="2" id="KW-1185">Reference proteome</keyword>
<organism evidence="1">
    <name type="scientific">Solanum lycopersicum</name>
    <name type="common">Tomato</name>
    <name type="synonym">Lycopersicon esculentum</name>
    <dbReference type="NCBI Taxonomy" id="4081"/>
    <lineage>
        <taxon>Eukaryota</taxon>
        <taxon>Viridiplantae</taxon>
        <taxon>Streptophyta</taxon>
        <taxon>Embryophyta</taxon>
        <taxon>Tracheophyta</taxon>
        <taxon>Spermatophyta</taxon>
        <taxon>Magnoliopsida</taxon>
        <taxon>eudicotyledons</taxon>
        <taxon>Gunneridae</taxon>
        <taxon>Pentapetalae</taxon>
        <taxon>asterids</taxon>
        <taxon>lamiids</taxon>
        <taxon>Solanales</taxon>
        <taxon>Solanaceae</taxon>
        <taxon>Solanoideae</taxon>
        <taxon>Solaneae</taxon>
        <taxon>Solanum</taxon>
        <taxon>Solanum subgen. Lycopersicon</taxon>
    </lineage>
</organism>
<dbReference type="AlphaFoldDB" id="A0A3Q7HMB2"/>
<proteinExistence type="predicted"/>
<reference evidence="1" key="2">
    <citation type="submission" date="2019-01" db="UniProtKB">
        <authorList>
            <consortium name="EnsemblPlants"/>
        </authorList>
    </citation>
    <scope>IDENTIFICATION</scope>
    <source>
        <strain evidence="1">cv. Heinz 1706</strain>
    </source>
</reference>
<dbReference type="InParanoid" id="A0A3Q7HMB2"/>
<evidence type="ECO:0000313" key="2">
    <source>
        <dbReference type="Proteomes" id="UP000004994"/>
    </source>
</evidence>
<evidence type="ECO:0000313" key="1">
    <source>
        <dbReference type="EnsemblPlants" id="Solyc08g062270.2.1.1"/>
    </source>
</evidence>
<dbReference type="PaxDb" id="4081-Solyc08g062270.1.1"/>
<reference evidence="1" key="1">
    <citation type="journal article" date="2012" name="Nature">
        <title>The tomato genome sequence provides insights into fleshy fruit evolution.</title>
        <authorList>
            <consortium name="Tomato Genome Consortium"/>
        </authorList>
    </citation>
    <scope>NUCLEOTIDE SEQUENCE [LARGE SCALE GENOMIC DNA]</scope>
    <source>
        <strain evidence="1">cv. Heinz 1706</strain>
    </source>
</reference>
<sequence>MTPHSSIISIIASTTIGQAFRFRDDQAENSGKRG</sequence>
<accession>A0A3Q7HMB2</accession>
<dbReference type="Gramene" id="Solyc08g062270.2.1">
    <property type="protein sequence ID" value="Solyc08g062270.2.1.1"/>
    <property type="gene ID" value="Solyc08g062270.2"/>
</dbReference>
<name>A0A3Q7HMB2_SOLLC</name>
<dbReference type="Proteomes" id="UP000004994">
    <property type="component" value="Chromosome 8"/>
</dbReference>
<protein>
    <submittedName>
        <fullName evidence="1">Uncharacterized protein</fullName>
    </submittedName>
</protein>